<organism evidence="1 2">
    <name type="scientific">Vaccinium darrowii</name>
    <dbReference type="NCBI Taxonomy" id="229202"/>
    <lineage>
        <taxon>Eukaryota</taxon>
        <taxon>Viridiplantae</taxon>
        <taxon>Streptophyta</taxon>
        <taxon>Embryophyta</taxon>
        <taxon>Tracheophyta</taxon>
        <taxon>Spermatophyta</taxon>
        <taxon>Magnoliopsida</taxon>
        <taxon>eudicotyledons</taxon>
        <taxon>Gunneridae</taxon>
        <taxon>Pentapetalae</taxon>
        <taxon>asterids</taxon>
        <taxon>Ericales</taxon>
        <taxon>Ericaceae</taxon>
        <taxon>Vaccinioideae</taxon>
        <taxon>Vaccinieae</taxon>
        <taxon>Vaccinium</taxon>
    </lineage>
</organism>
<keyword evidence="2" id="KW-1185">Reference proteome</keyword>
<dbReference type="EMBL" id="CM037155">
    <property type="protein sequence ID" value="KAH7845913.1"/>
    <property type="molecule type" value="Genomic_DNA"/>
</dbReference>
<protein>
    <submittedName>
        <fullName evidence="1">Uncharacterized protein</fullName>
    </submittedName>
</protein>
<sequence length="80" mass="8980">MASTSGKLRLEIPTKAAGLIDYTAHPFWAQKYCPSHKHDGTPRCCSCERLEPRETQYAALDDGRKLCLECLDSAFMDTND</sequence>
<dbReference type="Proteomes" id="UP000828048">
    <property type="component" value="Chromosome 5"/>
</dbReference>
<proteinExistence type="predicted"/>
<comment type="caution">
    <text evidence="1">The sequence shown here is derived from an EMBL/GenBank/DDBJ whole genome shotgun (WGS) entry which is preliminary data.</text>
</comment>
<evidence type="ECO:0000313" key="2">
    <source>
        <dbReference type="Proteomes" id="UP000828048"/>
    </source>
</evidence>
<evidence type="ECO:0000313" key="1">
    <source>
        <dbReference type="EMBL" id="KAH7845913.1"/>
    </source>
</evidence>
<gene>
    <name evidence="1" type="ORF">Vadar_007410</name>
</gene>
<accession>A0ACB7XY71</accession>
<reference evidence="1 2" key="1">
    <citation type="journal article" date="2021" name="Hortic Res">
        <title>High-quality reference genome and annotation aids understanding of berry development for evergreen blueberry (Vaccinium darrowii).</title>
        <authorList>
            <person name="Yu J."/>
            <person name="Hulse-Kemp A.M."/>
            <person name="Babiker E."/>
            <person name="Staton M."/>
        </authorList>
    </citation>
    <scope>NUCLEOTIDE SEQUENCE [LARGE SCALE GENOMIC DNA]</scope>
    <source>
        <strain evidence="2">cv. NJ 8807/NJ 8810</strain>
        <tissue evidence="1">Young leaf</tissue>
    </source>
</reference>
<name>A0ACB7XY71_9ERIC</name>